<sequence length="211" mass="22959">MSTRAAHCGGGRRGGGSRGGERGGGALGYRRQDGRFKSGRAPKWLRDQRKAAAATAAAAAAPAPAPDRDEQNGEEEVVLPHYFPASGGFDYPGAMEDRARRLMGSPPSRKSNAQDELDEEGEHLQDTMVLEDQAVHSSLDELQDSPVEPSCDENQTIEQRDMPRHISSDERSAPQSQGSVQDEMVHEDGSSPDFDWEEFGRRLEESGGPRI</sequence>
<keyword evidence="2" id="KW-1185">Reference proteome</keyword>
<comment type="caution">
    <text evidence="1">The sequence shown here is derived from an EMBL/GenBank/DDBJ whole genome shotgun (WGS) entry which is preliminary data.</text>
</comment>
<accession>A0ACB6S462</accession>
<name>A0ACB6S462_9PLEO</name>
<evidence type="ECO:0000313" key="2">
    <source>
        <dbReference type="Proteomes" id="UP000799754"/>
    </source>
</evidence>
<dbReference type="Proteomes" id="UP000799754">
    <property type="component" value="Unassembled WGS sequence"/>
</dbReference>
<organism evidence="1 2">
    <name type="scientific">Macroventuria anomochaeta</name>
    <dbReference type="NCBI Taxonomy" id="301207"/>
    <lineage>
        <taxon>Eukaryota</taxon>
        <taxon>Fungi</taxon>
        <taxon>Dikarya</taxon>
        <taxon>Ascomycota</taxon>
        <taxon>Pezizomycotina</taxon>
        <taxon>Dothideomycetes</taxon>
        <taxon>Pleosporomycetidae</taxon>
        <taxon>Pleosporales</taxon>
        <taxon>Pleosporineae</taxon>
        <taxon>Didymellaceae</taxon>
        <taxon>Macroventuria</taxon>
    </lineage>
</organism>
<evidence type="ECO:0000313" key="1">
    <source>
        <dbReference type="EMBL" id="KAF2628169.1"/>
    </source>
</evidence>
<dbReference type="EMBL" id="MU006714">
    <property type="protein sequence ID" value="KAF2628169.1"/>
    <property type="molecule type" value="Genomic_DNA"/>
</dbReference>
<protein>
    <submittedName>
        <fullName evidence="1">Uncharacterized protein</fullName>
    </submittedName>
</protein>
<gene>
    <name evidence="1" type="ORF">BU25DRAFT_448133</name>
</gene>
<proteinExistence type="predicted"/>
<reference evidence="1" key="1">
    <citation type="journal article" date="2020" name="Stud. Mycol.">
        <title>101 Dothideomycetes genomes: a test case for predicting lifestyles and emergence of pathogens.</title>
        <authorList>
            <person name="Haridas S."/>
            <person name="Albert R."/>
            <person name="Binder M."/>
            <person name="Bloem J."/>
            <person name="Labutti K."/>
            <person name="Salamov A."/>
            <person name="Andreopoulos B."/>
            <person name="Baker S."/>
            <person name="Barry K."/>
            <person name="Bills G."/>
            <person name="Bluhm B."/>
            <person name="Cannon C."/>
            <person name="Castanera R."/>
            <person name="Culley D."/>
            <person name="Daum C."/>
            <person name="Ezra D."/>
            <person name="Gonzalez J."/>
            <person name="Henrissat B."/>
            <person name="Kuo A."/>
            <person name="Liang C."/>
            <person name="Lipzen A."/>
            <person name="Lutzoni F."/>
            <person name="Magnuson J."/>
            <person name="Mondo S."/>
            <person name="Nolan M."/>
            <person name="Ohm R."/>
            <person name="Pangilinan J."/>
            <person name="Park H.-J."/>
            <person name="Ramirez L."/>
            <person name="Alfaro M."/>
            <person name="Sun H."/>
            <person name="Tritt A."/>
            <person name="Yoshinaga Y."/>
            <person name="Zwiers L.-H."/>
            <person name="Turgeon B."/>
            <person name="Goodwin S."/>
            <person name="Spatafora J."/>
            <person name="Crous P."/>
            <person name="Grigoriev I."/>
        </authorList>
    </citation>
    <scope>NUCLEOTIDE SEQUENCE</scope>
    <source>
        <strain evidence="1">CBS 525.71</strain>
    </source>
</reference>